<dbReference type="PROSITE" id="PS50209">
    <property type="entry name" value="CARD"/>
    <property type="match status" value="1"/>
</dbReference>
<dbReference type="InterPro" id="IPR051249">
    <property type="entry name" value="NLRP_Inflammasome"/>
</dbReference>
<proteinExistence type="predicted"/>
<dbReference type="Pfam" id="PF13553">
    <property type="entry name" value="FIIND"/>
    <property type="match status" value="1"/>
</dbReference>
<organism evidence="10 11">
    <name type="scientific">Gasterosteus aculeatus aculeatus</name>
    <name type="common">three-spined stickleback</name>
    <dbReference type="NCBI Taxonomy" id="481459"/>
    <lineage>
        <taxon>Eukaryota</taxon>
        <taxon>Metazoa</taxon>
        <taxon>Chordata</taxon>
        <taxon>Craniata</taxon>
        <taxon>Vertebrata</taxon>
        <taxon>Euteleostomi</taxon>
        <taxon>Actinopterygii</taxon>
        <taxon>Neopterygii</taxon>
        <taxon>Teleostei</taxon>
        <taxon>Neoteleostei</taxon>
        <taxon>Acanthomorphata</taxon>
        <taxon>Eupercaria</taxon>
        <taxon>Perciformes</taxon>
        <taxon>Cottioidei</taxon>
        <taxon>Gasterosteales</taxon>
        <taxon>Gasterosteidae</taxon>
        <taxon>Gasterosteus</taxon>
    </lineage>
</organism>
<dbReference type="Gene3D" id="1.10.533.10">
    <property type="entry name" value="Death Domain, Fas"/>
    <property type="match status" value="10"/>
</dbReference>
<dbReference type="GeneID" id="120811222"/>
<keyword evidence="2" id="KW-0963">Cytoplasm</keyword>
<evidence type="ECO:0000256" key="7">
    <source>
        <dbReference type="SAM" id="MobiDB-lite"/>
    </source>
</evidence>
<dbReference type="Pfam" id="PF23679">
    <property type="entry name" value="UPA-FIIND"/>
    <property type="match status" value="1"/>
</dbReference>
<dbReference type="Ensembl" id="ENSGACT00000035214.1">
    <property type="protein sequence ID" value="ENSGACP00000060967.1"/>
    <property type="gene ID" value="ENSGACG00000035133.1"/>
</dbReference>
<feature type="region of interest" description="Disordered" evidence="7">
    <location>
        <begin position="1036"/>
        <end position="1078"/>
    </location>
</feature>
<evidence type="ECO:0000313" key="11">
    <source>
        <dbReference type="Proteomes" id="UP000007635"/>
    </source>
</evidence>
<dbReference type="InterPro" id="IPR011029">
    <property type="entry name" value="DEATH-like_dom_sf"/>
</dbReference>
<evidence type="ECO:0000256" key="4">
    <source>
        <dbReference type="ARBA" id="ARBA00022859"/>
    </source>
</evidence>
<sequence length="1435" mass="164897">MSLGETKVEAMASLIELLLETVMDLTSSEFKRFQQFLLNEIDFDRPSSDFPWRLLSRRDKQDTVFLMVLSYGQQSLTMIKEHLKYFERTDLKNKLPPSSPGPKKKNSKVERPALIQKVATMAAVKQVLLETLTGFRNKELQKFKELLQLIVSQKEHQWIWFGPSDAADTVDEMMQTCGRRSLDLTREVMEKMNRSDLMQKLSASSLGLTEEPSVEKHHAALSKQRLKKQTAAVEMSLLPKVKALSIEEFEKFKWLLQFTYFRKSLPNISWSTLECTETAYQLVVLMEHKPQSLEVTEEVLMDMRIVPAETLPETSRGLKETRSKSWSEECFYVSSSPNKSSLGETKVEAMASLIELLLETVMDLTSSEFKRFQQLLLSEIAFSRPSSDFPWRLLSRRDQQDTVFLMVLSYGQQSLMKLMEHFERTDLKKKLPPSSPGPKKKHSKVERPALIQKVATMAAVKQVLLETLTGFRNKELQKFKELLQLIVSQKEHQWIWFGPSDAADTVDEMMQTCGRRSLDLTREVMEKMNRSDLMQKLSASSLGLTEEPSVEKHHAALSKQRLKKQTAAVEMSLLPKVKALSIEEFEKFKWLLQFTYFRKSLPNISWSTLECTETAYQLVVLMEHKPQSLEVTEEVLMDMRIVPAETLPETSRGLKELGWKSSEEIPISSPIPNKSSLGETKVEAMASLIELLLETVMDLTSSEFKRFQQLLLSEIAFSRPSSDFPWRLLSRRDKQDTVFLMVLSYGQQSLMKLMEHFERTDLKKKLPPSSPGPKKKHSKVERPALIQKVATMAAVKQVLLETLTGFRNKELQKFKELLQLIVSQKEHQWIWFGPSDAADTVDEMMQTYGRRSLDLTREVMEKMNRNDLMQKLSASSLGLTEEPSVEKHHAALSKQRLKKQTAAVEMSLLPKVKALSIEEFEKFKWLLQFTYFRKSLPNISWSTLECTETAYQLVVLMEHKPQSLEVTEEVLMDMRIVPAETLPETSRGLKELGWKSSEEIPISSPIPSKSRRSRTTRYRNIKQCWSEEVLKEMESSLSSSDTSSGFKGPSGGCESISDSGEWTQLEPEEDRKGTDEAPTYSLQSEAGSFECSVSGLRWICNGTVSFKYQFLYMGSHEVLMERIRSLQYMPAGPLMDITVIAGKFDEVYLRHWICIENNPEILDKFAVLHIEDCGDDVEKVSQVTSSHVKLSEPVFSLKMLLVRWGCRFEVDCNVLIYKTNTDFLTLHVYLIPRDLGLQQELDKRMLSYGYKLIRKPHPEKSLKMKDCFILTADLEKAEISPETLMLRYESTDPNFFEVFIDNPETNFKLKLSKENESQAVWTCAIRKDVYQSTAGAAGVNTTARDGSAEKHFVDKHRTALINRVTNVAPILDDLIDEEVISKGDYDEIMALTTRRDRMRELCDLLDGSGRAGKDLFYKILEKKEKFLMKDLQKKE</sequence>
<dbReference type="PANTHER" id="PTHR46985">
    <property type="entry name" value="NACHT, LRR AND PYD DOMAINS-CONTAINING PROTEIN 1"/>
    <property type="match status" value="1"/>
</dbReference>
<feature type="domain" description="FIIND" evidence="9">
    <location>
        <begin position="1058"/>
        <end position="1339"/>
    </location>
</feature>
<dbReference type="RefSeq" id="XP_040022406.1">
    <property type="nucleotide sequence ID" value="XM_040166472.1"/>
</dbReference>
<evidence type="ECO:0000259" key="9">
    <source>
        <dbReference type="PROSITE" id="PS51830"/>
    </source>
</evidence>
<evidence type="ECO:0000256" key="5">
    <source>
        <dbReference type="ARBA" id="ARBA00023198"/>
    </source>
</evidence>
<evidence type="ECO:0000256" key="1">
    <source>
        <dbReference type="ARBA" id="ARBA00004110"/>
    </source>
</evidence>
<keyword evidence="3" id="KW-0399">Innate immunity</keyword>
<dbReference type="Proteomes" id="UP000007635">
    <property type="component" value="Chromosome XX"/>
</dbReference>
<dbReference type="PROSITE" id="PS51830">
    <property type="entry name" value="FIIND"/>
    <property type="match status" value="1"/>
</dbReference>
<accession>A0AAQ4REB4</accession>
<keyword evidence="5" id="KW-0395">Inflammatory response</keyword>
<comment type="subcellular location">
    <subcellularLocation>
        <location evidence="1">Inflammasome</location>
    </subcellularLocation>
</comment>
<evidence type="ECO:0000256" key="6">
    <source>
        <dbReference type="ARBA" id="ARBA00023233"/>
    </source>
</evidence>
<dbReference type="GO" id="GO:0061702">
    <property type="term" value="C:canonical inflammasome complex"/>
    <property type="evidence" value="ECO:0007669"/>
    <property type="project" value="UniProtKB-SubCell"/>
</dbReference>
<feature type="region of interest" description="Disordered" evidence="7">
    <location>
        <begin position="762"/>
        <end position="781"/>
    </location>
</feature>
<dbReference type="InterPro" id="IPR004020">
    <property type="entry name" value="DAPIN"/>
</dbReference>
<dbReference type="GeneTree" id="ENSGT00940000164898"/>
<reference evidence="10" key="3">
    <citation type="submission" date="2025-09" db="UniProtKB">
        <authorList>
            <consortium name="Ensembl"/>
        </authorList>
    </citation>
    <scope>IDENTIFICATION</scope>
</reference>
<dbReference type="RefSeq" id="XP_040022405.1">
    <property type="nucleotide sequence ID" value="XM_040166471.1"/>
</dbReference>
<dbReference type="PANTHER" id="PTHR46985:SF2">
    <property type="entry name" value="APOPTOSIS-ASSOCIATED SPECK-LIKE PROTEIN CONTAINING A CARD"/>
    <property type="match status" value="1"/>
</dbReference>
<keyword evidence="4" id="KW-0391">Immunity</keyword>
<reference evidence="10 11" key="1">
    <citation type="journal article" date="2021" name="G3 (Bethesda)">
        <title>Improved contiguity of the threespine stickleback genome using long-read sequencing.</title>
        <authorList>
            <person name="Nath S."/>
            <person name="Shaw D.E."/>
            <person name="White M.A."/>
        </authorList>
    </citation>
    <scope>NUCLEOTIDE SEQUENCE [LARGE SCALE GENOMIC DNA]</scope>
    <source>
        <strain evidence="10 11">Lake Benthic</strain>
    </source>
</reference>
<dbReference type="InterPro" id="IPR001315">
    <property type="entry name" value="CARD"/>
</dbReference>
<dbReference type="Pfam" id="PF00619">
    <property type="entry name" value="CARD"/>
    <property type="match status" value="1"/>
</dbReference>
<evidence type="ECO:0000256" key="3">
    <source>
        <dbReference type="ARBA" id="ARBA00022588"/>
    </source>
</evidence>
<feature type="region of interest" description="Disordered" evidence="7">
    <location>
        <begin position="427"/>
        <end position="446"/>
    </location>
</feature>
<dbReference type="CDD" id="cd08330">
    <property type="entry name" value="CARD_ASC_NALP1"/>
    <property type="match status" value="1"/>
</dbReference>
<evidence type="ECO:0008006" key="12">
    <source>
        <dbReference type="Google" id="ProtNLM"/>
    </source>
</evidence>
<dbReference type="GO" id="GO:0006954">
    <property type="term" value="P:inflammatory response"/>
    <property type="evidence" value="ECO:0007669"/>
    <property type="project" value="UniProtKB-KW"/>
</dbReference>
<dbReference type="SMART" id="SM01289">
    <property type="entry name" value="PYRIN"/>
    <property type="match status" value="9"/>
</dbReference>
<evidence type="ECO:0000313" key="10">
    <source>
        <dbReference type="Ensembl" id="ENSGACP00000060967.1"/>
    </source>
</evidence>
<dbReference type="SUPFAM" id="SSF47986">
    <property type="entry name" value="DEATH domain"/>
    <property type="match status" value="8"/>
</dbReference>
<evidence type="ECO:0000259" key="8">
    <source>
        <dbReference type="PROSITE" id="PS50209"/>
    </source>
</evidence>
<feature type="region of interest" description="Disordered" evidence="7">
    <location>
        <begin position="91"/>
        <end position="110"/>
    </location>
</feature>
<dbReference type="InterPro" id="IPR033516">
    <property type="entry name" value="CARD8/ASC/NALP1_CARD"/>
</dbReference>
<protein>
    <recommendedName>
        <fullName evidence="12">CARD domain-containing protein</fullName>
    </recommendedName>
</protein>
<evidence type="ECO:0000256" key="2">
    <source>
        <dbReference type="ARBA" id="ARBA00022490"/>
    </source>
</evidence>
<dbReference type="Pfam" id="PF02758">
    <property type="entry name" value="PYRIN"/>
    <property type="match status" value="9"/>
</dbReference>
<name>A0AAQ4REB4_GASAC</name>
<dbReference type="GO" id="GO:0045087">
    <property type="term" value="P:innate immune response"/>
    <property type="evidence" value="ECO:0007669"/>
    <property type="project" value="UniProtKB-KW"/>
</dbReference>
<dbReference type="FunFam" id="1.10.533.10:FF:000013">
    <property type="entry name" value="Apoptosis-associated speck-like protein containing a CARD"/>
    <property type="match status" value="1"/>
</dbReference>
<keyword evidence="11" id="KW-1185">Reference proteome</keyword>
<keyword evidence="6" id="KW-1271">Inflammasome</keyword>
<dbReference type="GO" id="GO:0042981">
    <property type="term" value="P:regulation of apoptotic process"/>
    <property type="evidence" value="ECO:0007669"/>
    <property type="project" value="InterPro"/>
</dbReference>
<reference evidence="10" key="2">
    <citation type="submission" date="2025-08" db="UniProtKB">
        <authorList>
            <consortium name="Ensembl"/>
        </authorList>
    </citation>
    <scope>IDENTIFICATION</scope>
</reference>
<dbReference type="InterPro" id="IPR025307">
    <property type="entry name" value="FIIND_dom"/>
</dbReference>
<feature type="domain" description="CARD" evidence="8">
    <location>
        <begin position="1345"/>
        <end position="1435"/>
    </location>
</feature>